<dbReference type="Proteomes" id="UP000053558">
    <property type="component" value="Unassembled WGS sequence"/>
</dbReference>
<proteinExistence type="inferred from homology"/>
<sequence length="1152" mass="121600">MNVSVLLWLLALHGLSIYLFLSGFLLSRIALPDVSPPLSDSTRSLVQTHKRAVIVVLDALRYDFLAPLGDTIPSPHDPYYHGVLSTPARTAAEHPDRSIVFSAHADPPTTTLQRIKALTTGSLPTFVDAGANFGGEAIGEDSWVLQAEKAGKKLGFVGDNTWLALFPGAFDPSLTWGYDSFDVEDLHTVDNAIFSRIPSLLNLTSTPSKSDPWDILLAHGLGIDHAGHRFSPSHTGMQAKLSQTDTFLATLVDLLDNDPMHKDTLLVVMGDHGMDEHGNHGGDAPLETIAGTWMYSPTPFLASSSDRENVPAQMHEETLFPGALAPHRHTQQVDIVPSISLLLGLPVPFGSLGAPIPELFALRPHTSVGAGSALAVASSLSATQIHTFLDKAGMSGLDALDEAWDPRVGGLAAHLAPEAFPRSAYTAPLSTSEELDVSLAIGSRHISRALARDAYAYSREALRAARARWAQFDGPLMVVGLVSAFLAVVVAGALFWQLGLDSPAASRPGPSIGAVPKAGGEDAEETSPDTPTWLRKSVLRAWQAMGAGVVLGVQLWGAFKVLGRIDTFALSGESPTRMGVLHFAALGAAWASSASMLASCFSSSTATGDARIEGPKSSPTLLQKFTRFFSVFTFEAAIPVALMILHSLALLSNSFVIHESLLVPFLLITAPLPFLMRTISSARRDLRRKALFWAGVYAVCVRLIGTGRVWREEQGVFFGLGPHSSVSPSDGPFIVETLLSVIPNWLPRILNALAPLATPVILSYVLQTSRSRVPFIVRAALPASLALASLTWLIEDSTAGAGADSAIGGVARIVRTLCAWTSAVLGAGGIAAWATQPLCISVSREAPTDGAKAGEKQTITVLGFANASGAPVLVFQALLLAPLALCALLPSQRVGPLLFGALVGWFELVDAARDARALDANPVGAANALASAIPDTHSYTSSPSTQLQPPASQSSTSSGPRIALAELFPLALLGLHAFFGTAHQATIASIQWRAAFALSARVRPGISHLCVAINELGPVFWATAGAVGLAVWNVSPRIQVKVPRSALNRAKSGGGEGATREGKDAAVEAENGDHEESTEVLRAALGPLIYLSVLFLAGAVGAAVLRRHLMVWKIFAPRAVAGALWLIAADLGAVIGVWSARRIGREVKRVFG</sequence>
<dbReference type="AlphaFoldDB" id="R7SEX2"/>
<evidence type="ECO:0000313" key="14">
    <source>
        <dbReference type="Proteomes" id="UP000053558"/>
    </source>
</evidence>
<dbReference type="UniPathway" id="UPA00196"/>
<dbReference type="GeneID" id="19201547"/>
<accession>R7SEX2</accession>
<feature type="transmembrane region" description="Helical" evidence="12">
    <location>
        <begin position="661"/>
        <end position="679"/>
    </location>
</feature>
<dbReference type="GO" id="GO:0005789">
    <property type="term" value="C:endoplasmic reticulum membrane"/>
    <property type="evidence" value="ECO:0007669"/>
    <property type="project" value="UniProtKB-SubCell"/>
</dbReference>
<dbReference type="InterPro" id="IPR037675">
    <property type="entry name" value="PIG-O_N"/>
</dbReference>
<dbReference type="InterPro" id="IPR002591">
    <property type="entry name" value="Phosphodiest/P_Trfase"/>
</dbReference>
<dbReference type="GO" id="GO:0006506">
    <property type="term" value="P:GPI anchor biosynthetic process"/>
    <property type="evidence" value="ECO:0007669"/>
    <property type="project" value="UniProtKB-UniPathway"/>
</dbReference>
<evidence type="ECO:0000256" key="2">
    <source>
        <dbReference type="ARBA" id="ARBA00004687"/>
    </source>
</evidence>
<keyword evidence="14" id="KW-1185">Reference proteome</keyword>
<evidence type="ECO:0000256" key="8">
    <source>
        <dbReference type="ARBA" id="ARBA00022989"/>
    </source>
</evidence>
<keyword evidence="6 12" id="KW-0812">Transmembrane</keyword>
<protein>
    <submittedName>
        <fullName evidence="13">Uncharacterized protein</fullName>
    </submittedName>
</protein>
<dbReference type="InterPro" id="IPR039524">
    <property type="entry name" value="PIGO/GPI13"/>
</dbReference>
<feature type="compositionally biased region" description="Polar residues" evidence="11">
    <location>
        <begin position="937"/>
        <end position="958"/>
    </location>
</feature>
<keyword evidence="5" id="KW-0808">Transferase</keyword>
<reference evidence="14" key="1">
    <citation type="journal article" date="2012" name="Science">
        <title>The Paleozoic origin of enzymatic lignin decomposition reconstructed from 31 fungal genomes.</title>
        <authorList>
            <person name="Floudas D."/>
            <person name="Binder M."/>
            <person name="Riley R."/>
            <person name="Barry K."/>
            <person name="Blanchette R.A."/>
            <person name="Henrissat B."/>
            <person name="Martinez A.T."/>
            <person name="Otillar R."/>
            <person name="Spatafora J.W."/>
            <person name="Yadav J.S."/>
            <person name="Aerts A."/>
            <person name="Benoit I."/>
            <person name="Boyd A."/>
            <person name="Carlson A."/>
            <person name="Copeland A."/>
            <person name="Coutinho P.M."/>
            <person name="de Vries R.P."/>
            <person name="Ferreira P."/>
            <person name="Findley K."/>
            <person name="Foster B."/>
            <person name="Gaskell J."/>
            <person name="Glotzer D."/>
            <person name="Gorecki P."/>
            <person name="Heitman J."/>
            <person name="Hesse C."/>
            <person name="Hori C."/>
            <person name="Igarashi K."/>
            <person name="Jurgens J.A."/>
            <person name="Kallen N."/>
            <person name="Kersten P."/>
            <person name="Kohler A."/>
            <person name="Kuees U."/>
            <person name="Kumar T.K.A."/>
            <person name="Kuo A."/>
            <person name="LaButti K."/>
            <person name="Larrondo L.F."/>
            <person name="Lindquist E."/>
            <person name="Ling A."/>
            <person name="Lombard V."/>
            <person name="Lucas S."/>
            <person name="Lundell T."/>
            <person name="Martin R."/>
            <person name="McLaughlin D.J."/>
            <person name="Morgenstern I."/>
            <person name="Morin E."/>
            <person name="Murat C."/>
            <person name="Nagy L.G."/>
            <person name="Nolan M."/>
            <person name="Ohm R.A."/>
            <person name="Patyshakuliyeva A."/>
            <person name="Rokas A."/>
            <person name="Ruiz-Duenas F.J."/>
            <person name="Sabat G."/>
            <person name="Salamov A."/>
            <person name="Samejima M."/>
            <person name="Schmutz J."/>
            <person name="Slot J.C."/>
            <person name="St John F."/>
            <person name="Stenlid J."/>
            <person name="Sun H."/>
            <person name="Sun S."/>
            <person name="Syed K."/>
            <person name="Tsang A."/>
            <person name="Wiebenga A."/>
            <person name="Young D."/>
            <person name="Pisabarro A."/>
            <person name="Eastwood D.C."/>
            <person name="Martin F."/>
            <person name="Cullen D."/>
            <person name="Grigoriev I.V."/>
            <person name="Hibbett D.S."/>
        </authorList>
    </citation>
    <scope>NUCLEOTIDE SEQUENCE [LARGE SCALE GENOMIC DNA]</scope>
    <source>
        <strain evidence="14">RWD-64-598 SS2</strain>
    </source>
</reference>
<feature type="transmembrane region" description="Helical" evidence="12">
    <location>
        <begin position="1088"/>
        <end position="1107"/>
    </location>
</feature>
<comment type="pathway">
    <text evidence="2">Glycolipid biosynthesis; glycosylphosphatidylinositol-anchor biosynthesis.</text>
</comment>
<dbReference type="OrthoDB" id="272139at2759"/>
<evidence type="ECO:0000256" key="5">
    <source>
        <dbReference type="ARBA" id="ARBA00022679"/>
    </source>
</evidence>
<feature type="region of interest" description="Disordered" evidence="11">
    <location>
        <begin position="1048"/>
        <end position="1071"/>
    </location>
</feature>
<evidence type="ECO:0000313" key="13">
    <source>
        <dbReference type="EMBL" id="EIW74287.1"/>
    </source>
</evidence>
<dbReference type="SUPFAM" id="SSF53649">
    <property type="entry name" value="Alkaline phosphatase-like"/>
    <property type="match status" value="1"/>
</dbReference>
<dbReference type="PANTHER" id="PTHR23071:SF1">
    <property type="entry name" value="GPI ETHANOLAMINE PHOSPHATE TRANSFERASE 3"/>
    <property type="match status" value="1"/>
</dbReference>
<feature type="transmembrane region" description="Helical" evidence="12">
    <location>
        <begin position="476"/>
        <end position="498"/>
    </location>
</feature>
<feature type="transmembrane region" description="Helical" evidence="12">
    <location>
        <begin position="691"/>
        <end position="710"/>
    </location>
</feature>
<dbReference type="PANTHER" id="PTHR23071">
    <property type="entry name" value="PHOSPHATIDYLINOSITOL GLYCAN"/>
    <property type="match status" value="1"/>
</dbReference>
<feature type="region of interest" description="Disordered" evidence="11">
    <location>
        <begin position="505"/>
        <end position="530"/>
    </location>
</feature>
<keyword evidence="9 12" id="KW-0472">Membrane</keyword>
<keyword evidence="7" id="KW-0256">Endoplasmic reticulum</keyword>
<comment type="similarity">
    <text evidence="3">Belongs to the PIGG/PIGN/PIGO family. PIGO subfamily.</text>
</comment>
<evidence type="ECO:0000256" key="6">
    <source>
        <dbReference type="ARBA" id="ARBA00022692"/>
    </source>
</evidence>
<dbReference type="Pfam" id="PF01663">
    <property type="entry name" value="Phosphodiest"/>
    <property type="match status" value="1"/>
</dbReference>
<dbReference type="InterPro" id="IPR017850">
    <property type="entry name" value="Alkaline_phosphatase_core_sf"/>
</dbReference>
<evidence type="ECO:0000256" key="7">
    <source>
        <dbReference type="ARBA" id="ARBA00022824"/>
    </source>
</evidence>
<dbReference type="eggNOG" id="KOG2126">
    <property type="taxonomic scope" value="Eukaryota"/>
</dbReference>
<evidence type="ECO:0000256" key="3">
    <source>
        <dbReference type="ARBA" id="ARBA00008695"/>
    </source>
</evidence>
<comment type="subcellular location">
    <subcellularLocation>
        <location evidence="1">Endoplasmic reticulum membrane</location>
        <topology evidence="1">Multi-pass membrane protein</topology>
    </subcellularLocation>
</comment>
<dbReference type="EMBL" id="JH711593">
    <property type="protein sequence ID" value="EIW74287.1"/>
    <property type="molecule type" value="Genomic_DNA"/>
</dbReference>
<dbReference type="OMA" id="CTLPATH"/>
<keyword evidence="4" id="KW-0337">GPI-anchor biosynthesis</keyword>
<evidence type="ECO:0000256" key="10">
    <source>
        <dbReference type="ARBA" id="ARBA00023180"/>
    </source>
</evidence>
<gene>
    <name evidence="13" type="ORF">CONPUDRAFT_140612</name>
</gene>
<feature type="transmembrane region" description="Helical" evidence="12">
    <location>
        <begin position="6"/>
        <end position="26"/>
    </location>
</feature>
<keyword evidence="10" id="KW-0325">Glycoprotein</keyword>
<evidence type="ECO:0000256" key="1">
    <source>
        <dbReference type="ARBA" id="ARBA00004477"/>
    </source>
</evidence>
<evidence type="ECO:0000256" key="4">
    <source>
        <dbReference type="ARBA" id="ARBA00022502"/>
    </source>
</evidence>
<dbReference type="RefSeq" id="XP_007775640.1">
    <property type="nucleotide sequence ID" value="XM_007777450.1"/>
</dbReference>
<keyword evidence="8 12" id="KW-1133">Transmembrane helix</keyword>
<feature type="compositionally biased region" description="Basic and acidic residues" evidence="11">
    <location>
        <begin position="1058"/>
        <end position="1071"/>
    </location>
</feature>
<feature type="transmembrane region" description="Helical" evidence="12">
    <location>
        <begin position="628"/>
        <end position="649"/>
    </location>
</feature>
<dbReference type="KEGG" id="cput:CONPUDRAFT_140612"/>
<dbReference type="GO" id="GO:0051377">
    <property type="term" value="F:mannose-ethanolamine phosphotransferase activity"/>
    <property type="evidence" value="ECO:0007669"/>
    <property type="project" value="InterPro"/>
</dbReference>
<evidence type="ECO:0000256" key="9">
    <source>
        <dbReference type="ARBA" id="ARBA00023136"/>
    </source>
</evidence>
<feature type="region of interest" description="Disordered" evidence="11">
    <location>
        <begin position="936"/>
        <end position="958"/>
    </location>
</feature>
<feature type="transmembrane region" description="Helical" evidence="12">
    <location>
        <begin position="541"/>
        <end position="559"/>
    </location>
</feature>
<name>R7SEX2_CONPW</name>
<dbReference type="CDD" id="cd16023">
    <property type="entry name" value="GPI_EPT_3"/>
    <property type="match status" value="1"/>
</dbReference>
<organism evidence="13 14">
    <name type="scientific">Coniophora puteana (strain RWD-64-598)</name>
    <name type="common">Brown rot fungus</name>
    <dbReference type="NCBI Taxonomy" id="741705"/>
    <lineage>
        <taxon>Eukaryota</taxon>
        <taxon>Fungi</taxon>
        <taxon>Dikarya</taxon>
        <taxon>Basidiomycota</taxon>
        <taxon>Agaricomycotina</taxon>
        <taxon>Agaricomycetes</taxon>
        <taxon>Agaricomycetidae</taxon>
        <taxon>Boletales</taxon>
        <taxon>Coniophorineae</taxon>
        <taxon>Coniophoraceae</taxon>
        <taxon>Coniophora</taxon>
    </lineage>
</organism>
<evidence type="ECO:0000256" key="12">
    <source>
        <dbReference type="SAM" id="Phobius"/>
    </source>
</evidence>
<evidence type="ECO:0000256" key="11">
    <source>
        <dbReference type="SAM" id="MobiDB-lite"/>
    </source>
</evidence>
<dbReference type="Gene3D" id="3.40.720.10">
    <property type="entry name" value="Alkaline Phosphatase, subunit A"/>
    <property type="match status" value="1"/>
</dbReference>
<feature type="transmembrane region" description="Helical" evidence="12">
    <location>
        <begin position="1119"/>
        <end position="1140"/>
    </location>
</feature>